<accession>A0A9W9CHJ2</accession>
<name>A0A9W9CHJ2_9PLEO</name>
<reference evidence="1" key="1">
    <citation type="submission" date="2022-10" db="EMBL/GenBank/DDBJ databases">
        <title>Tapping the CABI collections for fungal endophytes: first genome assemblies for Collariella, Neodidymelliopsis, Ascochyta clinopodiicola, Didymella pomorum, Didymosphaeria variabile, Neocosmospora piperis and Neocucurbitaria cava.</title>
        <authorList>
            <person name="Hill R."/>
        </authorList>
    </citation>
    <scope>NUCLEOTIDE SEQUENCE</scope>
    <source>
        <strain evidence="1">IMI 356814</strain>
    </source>
</reference>
<evidence type="ECO:0000313" key="1">
    <source>
        <dbReference type="EMBL" id="KAJ4362386.1"/>
    </source>
</evidence>
<dbReference type="EMBL" id="JAPEUY010000021">
    <property type="protein sequence ID" value="KAJ4362386.1"/>
    <property type="molecule type" value="Genomic_DNA"/>
</dbReference>
<dbReference type="AlphaFoldDB" id="A0A9W9CHJ2"/>
<protein>
    <submittedName>
        <fullName evidence="1">Uncharacterized protein</fullName>
    </submittedName>
</protein>
<keyword evidence="2" id="KW-1185">Reference proteome</keyword>
<sequence>MANQVAPSTQSLQASEGSLEHRLLELLYPFRDECSTNDAVSLVKRKAQILCGNIAFLIRHNQSRFGKKVYPEDVSIASRNWDGMVNGSGQMGIGIFVIGNGYTHTVLKATVQPGASVLDKLTQVVEGFLEEFVPVV</sequence>
<dbReference type="OrthoDB" id="3735927at2759"/>
<evidence type="ECO:0000313" key="2">
    <source>
        <dbReference type="Proteomes" id="UP001140560"/>
    </source>
</evidence>
<organism evidence="1 2">
    <name type="scientific">Neocucurbitaria cava</name>
    <dbReference type="NCBI Taxonomy" id="798079"/>
    <lineage>
        <taxon>Eukaryota</taxon>
        <taxon>Fungi</taxon>
        <taxon>Dikarya</taxon>
        <taxon>Ascomycota</taxon>
        <taxon>Pezizomycotina</taxon>
        <taxon>Dothideomycetes</taxon>
        <taxon>Pleosporomycetidae</taxon>
        <taxon>Pleosporales</taxon>
        <taxon>Pleosporineae</taxon>
        <taxon>Cucurbitariaceae</taxon>
        <taxon>Neocucurbitaria</taxon>
    </lineage>
</organism>
<comment type="caution">
    <text evidence="1">The sequence shown here is derived from an EMBL/GenBank/DDBJ whole genome shotgun (WGS) entry which is preliminary data.</text>
</comment>
<gene>
    <name evidence="1" type="ORF">N0V83_010479</name>
</gene>
<proteinExistence type="predicted"/>
<dbReference type="Proteomes" id="UP001140560">
    <property type="component" value="Unassembled WGS sequence"/>
</dbReference>